<proteinExistence type="predicted"/>
<accession>W9RE48</accession>
<name>W9RE48_9ROSA</name>
<dbReference type="AlphaFoldDB" id="W9RE48"/>
<evidence type="ECO:0000313" key="1">
    <source>
        <dbReference type="EMBL" id="EXB52397.1"/>
    </source>
</evidence>
<sequence length="60" mass="6886">MGWMYVVHNFEFLSDQHGVLGIRGLTASILIRAASIIYQQAPCFGQHHLPDFQQLQRTLM</sequence>
<reference evidence="2" key="1">
    <citation type="submission" date="2013-01" db="EMBL/GenBank/DDBJ databases">
        <title>Draft Genome Sequence of a Mulberry Tree, Morus notabilis C.K. Schneid.</title>
        <authorList>
            <person name="He N."/>
            <person name="Zhao S."/>
        </authorList>
    </citation>
    <scope>NUCLEOTIDE SEQUENCE</scope>
</reference>
<keyword evidence="2" id="KW-1185">Reference proteome</keyword>
<dbReference type="Proteomes" id="UP000030645">
    <property type="component" value="Unassembled WGS sequence"/>
</dbReference>
<dbReference type="STRING" id="981085.W9RE48"/>
<evidence type="ECO:0000313" key="2">
    <source>
        <dbReference type="Proteomes" id="UP000030645"/>
    </source>
</evidence>
<protein>
    <submittedName>
        <fullName evidence="1">Uncharacterized protein</fullName>
    </submittedName>
</protein>
<gene>
    <name evidence="1" type="ORF">L484_012042</name>
</gene>
<dbReference type="EMBL" id="KE344066">
    <property type="protein sequence ID" value="EXB52397.1"/>
    <property type="molecule type" value="Genomic_DNA"/>
</dbReference>
<organism evidence="1 2">
    <name type="scientific">Morus notabilis</name>
    <dbReference type="NCBI Taxonomy" id="981085"/>
    <lineage>
        <taxon>Eukaryota</taxon>
        <taxon>Viridiplantae</taxon>
        <taxon>Streptophyta</taxon>
        <taxon>Embryophyta</taxon>
        <taxon>Tracheophyta</taxon>
        <taxon>Spermatophyta</taxon>
        <taxon>Magnoliopsida</taxon>
        <taxon>eudicotyledons</taxon>
        <taxon>Gunneridae</taxon>
        <taxon>Pentapetalae</taxon>
        <taxon>rosids</taxon>
        <taxon>fabids</taxon>
        <taxon>Rosales</taxon>
        <taxon>Moraceae</taxon>
        <taxon>Moreae</taxon>
        <taxon>Morus</taxon>
    </lineage>
</organism>